<proteinExistence type="predicted"/>
<organism evidence="1 2">
    <name type="scientific">Violaceomyces palustris</name>
    <dbReference type="NCBI Taxonomy" id="1673888"/>
    <lineage>
        <taxon>Eukaryota</taxon>
        <taxon>Fungi</taxon>
        <taxon>Dikarya</taxon>
        <taxon>Basidiomycota</taxon>
        <taxon>Ustilaginomycotina</taxon>
        <taxon>Ustilaginomycetes</taxon>
        <taxon>Violaceomycetales</taxon>
        <taxon>Violaceomycetaceae</taxon>
        <taxon>Violaceomyces</taxon>
    </lineage>
</organism>
<evidence type="ECO:0000313" key="2">
    <source>
        <dbReference type="Proteomes" id="UP000245626"/>
    </source>
</evidence>
<name>A0ACD0P7E7_9BASI</name>
<reference evidence="1 2" key="1">
    <citation type="journal article" date="2018" name="Mol. Biol. Evol.">
        <title>Broad Genomic Sampling Reveals a Smut Pathogenic Ancestry of the Fungal Clade Ustilaginomycotina.</title>
        <authorList>
            <person name="Kijpornyongpan T."/>
            <person name="Mondo S.J."/>
            <person name="Barry K."/>
            <person name="Sandor L."/>
            <person name="Lee J."/>
            <person name="Lipzen A."/>
            <person name="Pangilinan J."/>
            <person name="LaButti K."/>
            <person name="Hainaut M."/>
            <person name="Henrissat B."/>
            <person name="Grigoriev I.V."/>
            <person name="Spatafora J.W."/>
            <person name="Aime M.C."/>
        </authorList>
    </citation>
    <scope>NUCLEOTIDE SEQUENCE [LARGE SCALE GENOMIC DNA]</scope>
    <source>
        <strain evidence="1 2">SA 807</strain>
    </source>
</reference>
<dbReference type="EMBL" id="KZ819706">
    <property type="protein sequence ID" value="PWN53874.1"/>
    <property type="molecule type" value="Genomic_DNA"/>
</dbReference>
<evidence type="ECO:0000313" key="1">
    <source>
        <dbReference type="EMBL" id="PWN53874.1"/>
    </source>
</evidence>
<sequence>MAKYSGLILLLATAGVLTVEAKRYPTKVPDVKIYSDQHCHDNGFSISPNAEYCVTVAGSSVHVGNIKYAVRGYTDDHCNNPISIQTTGADTCFHANYDQFNTGFRSLVFYRNGPY</sequence>
<gene>
    <name evidence="1" type="ORF">IE53DRAFT_408381</name>
</gene>
<dbReference type="Proteomes" id="UP000245626">
    <property type="component" value="Unassembled WGS sequence"/>
</dbReference>
<keyword evidence="2" id="KW-1185">Reference proteome</keyword>
<accession>A0ACD0P7E7</accession>
<protein>
    <submittedName>
        <fullName evidence="1">Uncharacterized protein</fullName>
    </submittedName>
</protein>